<evidence type="ECO:0000256" key="8">
    <source>
        <dbReference type="ARBA" id="ARBA00023288"/>
    </source>
</evidence>
<evidence type="ECO:0000256" key="2">
    <source>
        <dbReference type="ARBA" id="ARBA00022622"/>
    </source>
</evidence>
<reference evidence="10" key="1">
    <citation type="submission" date="2016-12" db="EMBL/GenBank/DDBJ databases">
        <title>An insight into the sialome and mialome of the sand fly, Nyssomyia neivai.</title>
        <authorList>
            <person name="Sebastian V."/>
            <person name="Goulart T.M."/>
            <person name="Oliveira W."/>
            <person name="Calvo E."/>
            <person name="Oliveira L.F."/>
            <person name="Pinto M.C."/>
            <person name="Rosselino A.M."/>
            <person name="Ribeiro J.M."/>
        </authorList>
    </citation>
    <scope>NUCLEOTIDE SEQUENCE</scope>
</reference>
<evidence type="ECO:0000256" key="9">
    <source>
        <dbReference type="SAM" id="SignalP"/>
    </source>
</evidence>
<dbReference type="AlphaFoldDB" id="A0A1L8DP02"/>
<evidence type="ECO:0000256" key="3">
    <source>
        <dbReference type="ARBA" id="ARBA00022692"/>
    </source>
</evidence>
<comment type="subcellular location">
    <subcellularLocation>
        <location evidence="1">Membrane</location>
        <topology evidence="1">Lipid-anchor</topology>
        <topology evidence="1">GPI-anchor</topology>
    </subcellularLocation>
</comment>
<feature type="signal peptide" evidence="9">
    <location>
        <begin position="1"/>
        <end position="18"/>
    </location>
</feature>
<dbReference type="EMBL" id="GFDF01005902">
    <property type="protein sequence ID" value="JAV08182.1"/>
    <property type="molecule type" value="Transcribed_RNA"/>
</dbReference>
<accession>A0A1L8DP02</accession>
<keyword evidence="3" id="KW-0812">Transmembrane</keyword>
<dbReference type="SUPFAM" id="SSF57302">
    <property type="entry name" value="Snake toxin-like"/>
    <property type="match status" value="1"/>
</dbReference>
<evidence type="ECO:0000256" key="5">
    <source>
        <dbReference type="ARBA" id="ARBA00022989"/>
    </source>
</evidence>
<sequence length="142" mass="15588">MAAIKLLFLALLIGAASALECYSCNSGDIGQDCVWNNQTSKWSTLKCPSDQTVCAITLVRASENDTMGFSDRGCQKDINFCKEWLDIGEHPTKVGLHLSCYVCNTGKCNGINALDISSSTRSLLNIFLLLLPLFIIMRKVTF</sequence>
<keyword evidence="6" id="KW-0472">Membrane</keyword>
<dbReference type="Gene3D" id="2.10.60.10">
    <property type="entry name" value="CD59"/>
    <property type="match status" value="1"/>
</dbReference>
<evidence type="ECO:0000313" key="10">
    <source>
        <dbReference type="EMBL" id="JAV08182.1"/>
    </source>
</evidence>
<evidence type="ECO:0000256" key="1">
    <source>
        <dbReference type="ARBA" id="ARBA00004589"/>
    </source>
</evidence>
<keyword evidence="5" id="KW-1133">Transmembrane helix</keyword>
<dbReference type="PANTHER" id="PTHR33562:SF2">
    <property type="entry name" value="PROTEIN QUIVER"/>
    <property type="match status" value="1"/>
</dbReference>
<keyword evidence="8" id="KW-0449">Lipoprotein</keyword>
<keyword evidence="4 9" id="KW-0732">Signal</keyword>
<evidence type="ECO:0000256" key="7">
    <source>
        <dbReference type="ARBA" id="ARBA00023180"/>
    </source>
</evidence>
<evidence type="ECO:0000256" key="6">
    <source>
        <dbReference type="ARBA" id="ARBA00023136"/>
    </source>
</evidence>
<keyword evidence="7" id="KW-0325">Glycoprotein</keyword>
<keyword evidence="2" id="KW-0336">GPI-anchor</keyword>
<name>A0A1L8DP02_9DIPT</name>
<dbReference type="InterPro" id="IPR050975">
    <property type="entry name" value="Sleep_regulator"/>
</dbReference>
<dbReference type="GO" id="GO:0098552">
    <property type="term" value="C:side of membrane"/>
    <property type="evidence" value="ECO:0007669"/>
    <property type="project" value="UniProtKB-KW"/>
</dbReference>
<organism evidence="10">
    <name type="scientific">Nyssomyia neivai</name>
    <dbReference type="NCBI Taxonomy" id="330878"/>
    <lineage>
        <taxon>Eukaryota</taxon>
        <taxon>Metazoa</taxon>
        <taxon>Ecdysozoa</taxon>
        <taxon>Arthropoda</taxon>
        <taxon>Hexapoda</taxon>
        <taxon>Insecta</taxon>
        <taxon>Pterygota</taxon>
        <taxon>Neoptera</taxon>
        <taxon>Endopterygota</taxon>
        <taxon>Diptera</taxon>
        <taxon>Nematocera</taxon>
        <taxon>Psychodoidea</taxon>
        <taxon>Psychodidae</taxon>
        <taxon>Nyssomyia</taxon>
    </lineage>
</organism>
<feature type="chain" id="PRO_5012905537" evidence="9">
    <location>
        <begin position="19"/>
        <end position="142"/>
    </location>
</feature>
<evidence type="ECO:0000256" key="4">
    <source>
        <dbReference type="ARBA" id="ARBA00022729"/>
    </source>
</evidence>
<protein>
    <submittedName>
        <fullName evidence="10">Putative conserved secreted protein</fullName>
    </submittedName>
</protein>
<proteinExistence type="predicted"/>
<dbReference type="PANTHER" id="PTHR33562">
    <property type="entry name" value="ATILLA, ISOFORM B-RELATED-RELATED"/>
    <property type="match status" value="1"/>
</dbReference>
<dbReference type="InterPro" id="IPR045860">
    <property type="entry name" value="Snake_toxin-like_sf"/>
</dbReference>